<reference evidence="6 7" key="1">
    <citation type="submission" date="2019-04" db="EMBL/GenBank/DDBJ databases">
        <title>Microbes associate with the intestines of laboratory mice.</title>
        <authorList>
            <person name="Navarre W."/>
            <person name="Wong E."/>
            <person name="Huang K.C."/>
            <person name="Tropini C."/>
            <person name="Ng K."/>
            <person name="Yu B."/>
        </authorList>
    </citation>
    <scope>NUCLEOTIDE SEQUENCE [LARGE SCALE GENOMIC DNA]</scope>
    <source>
        <strain evidence="6 7">NM83_B4-11</strain>
    </source>
</reference>
<evidence type="ECO:0000256" key="4">
    <source>
        <dbReference type="SAM" id="MobiDB-lite"/>
    </source>
</evidence>
<evidence type="ECO:0000259" key="5">
    <source>
        <dbReference type="PROSITE" id="PS51000"/>
    </source>
</evidence>
<keyword evidence="2" id="KW-0805">Transcription regulation</keyword>
<evidence type="ECO:0000313" key="7">
    <source>
        <dbReference type="Proteomes" id="UP000308038"/>
    </source>
</evidence>
<dbReference type="PRINTS" id="PR00037">
    <property type="entry name" value="HTHLACR"/>
</dbReference>
<name>A0ABY2QL06_9SPHN</name>
<feature type="region of interest" description="Disordered" evidence="4">
    <location>
        <begin position="1"/>
        <end position="30"/>
    </location>
</feature>
<dbReference type="PANTHER" id="PTHR30363:SF4">
    <property type="entry name" value="GLYCEROL-3-PHOSPHATE REGULON REPRESSOR"/>
    <property type="match status" value="1"/>
</dbReference>
<gene>
    <name evidence="6" type="ORF">E5988_00115</name>
</gene>
<dbReference type="InterPro" id="IPR037171">
    <property type="entry name" value="NagB/RpiA_transferase-like"/>
</dbReference>
<proteinExistence type="predicted"/>
<dbReference type="SUPFAM" id="SSF46785">
    <property type="entry name" value="Winged helix' DNA-binding domain"/>
    <property type="match status" value="1"/>
</dbReference>
<evidence type="ECO:0000313" key="6">
    <source>
        <dbReference type="EMBL" id="THG41925.1"/>
    </source>
</evidence>
<dbReference type="InterPro" id="IPR014036">
    <property type="entry name" value="DeoR-like_C"/>
</dbReference>
<dbReference type="Pfam" id="PF00455">
    <property type="entry name" value="DeoRC"/>
    <property type="match status" value="1"/>
</dbReference>
<comment type="caution">
    <text evidence="6">The sequence shown here is derived from an EMBL/GenBank/DDBJ whole genome shotgun (WGS) entry which is preliminary data.</text>
</comment>
<dbReference type="InterPro" id="IPR001034">
    <property type="entry name" value="DeoR_HTH"/>
</dbReference>
<keyword evidence="7" id="KW-1185">Reference proteome</keyword>
<dbReference type="PANTHER" id="PTHR30363">
    <property type="entry name" value="HTH-TYPE TRANSCRIPTIONAL REGULATOR SRLR-RELATED"/>
    <property type="match status" value="1"/>
</dbReference>
<dbReference type="SMART" id="SM00420">
    <property type="entry name" value="HTH_DEOR"/>
    <property type="match status" value="1"/>
</dbReference>
<evidence type="ECO:0000256" key="3">
    <source>
        <dbReference type="ARBA" id="ARBA00023163"/>
    </source>
</evidence>
<evidence type="ECO:0000256" key="1">
    <source>
        <dbReference type="ARBA" id="ARBA00022491"/>
    </source>
</evidence>
<sequence>MCPPGRQRRWTPISPASSPSRRERGVSQTGADVVAARHRAILETARHTGSVAVDALAEQLGVTPQTIRKDLNLLARRSMLARVHGGAVVTSGVDNLRYAERRHVAADVKDAIGAAAAALVPDGASLFINIGSTTEAIARHLVGRRDLMVITNNLNVVDILAGSPGIEVIAAGGRVRPGDRAVVGALAMDFIRSFRVDYALIGASAIERDGTFLDFDVDEVRVSQTIIAQARQVILSLDSSKLGRPAPVRIGDLGDIDYLVTDEVDDELGRACDAADVAIVDVEKM</sequence>
<dbReference type="SMART" id="SM01134">
    <property type="entry name" value="DeoRC"/>
    <property type="match status" value="1"/>
</dbReference>
<accession>A0ABY2QL06</accession>
<keyword evidence="3" id="KW-0804">Transcription</keyword>
<feature type="domain" description="HTH deoR-type" evidence="5">
    <location>
        <begin position="34"/>
        <end position="89"/>
    </location>
</feature>
<dbReference type="EMBL" id="SSTI01000001">
    <property type="protein sequence ID" value="THG41925.1"/>
    <property type="molecule type" value="Genomic_DNA"/>
</dbReference>
<organism evidence="6 7">
    <name type="scientific">Sphingomonas olei</name>
    <dbReference type="NCBI Taxonomy" id="1886787"/>
    <lineage>
        <taxon>Bacteria</taxon>
        <taxon>Pseudomonadati</taxon>
        <taxon>Pseudomonadota</taxon>
        <taxon>Alphaproteobacteria</taxon>
        <taxon>Sphingomonadales</taxon>
        <taxon>Sphingomonadaceae</taxon>
        <taxon>Sphingomonas</taxon>
    </lineage>
</organism>
<dbReference type="SUPFAM" id="SSF100950">
    <property type="entry name" value="NagB/RpiA/CoA transferase-like"/>
    <property type="match status" value="1"/>
</dbReference>
<keyword evidence="1" id="KW-0678">Repressor</keyword>
<evidence type="ECO:0000256" key="2">
    <source>
        <dbReference type="ARBA" id="ARBA00023015"/>
    </source>
</evidence>
<dbReference type="Pfam" id="PF08220">
    <property type="entry name" value="HTH_DeoR"/>
    <property type="match status" value="1"/>
</dbReference>
<protein>
    <submittedName>
        <fullName evidence="6">DeoR/GlpR transcriptional regulator</fullName>
    </submittedName>
</protein>
<dbReference type="Gene3D" id="3.30.750.70">
    <property type="entry name" value="4-hydroxybutyrate coenzyme like domains"/>
    <property type="match status" value="1"/>
</dbReference>
<dbReference type="PROSITE" id="PS51000">
    <property type="entry name" value="HTH_DEOR_2"/>
    <property type="match status" value="1"/>
</dbReference>
<dbReference type="InterPro" id="IPR036390">
    <property type="entry name" value="WH_DNA-bd_sf"/>
</dbReference>
<dbReference type="Proteomes" id="UP000308038">
    <property type="component" value="Unassembled WGS sequence"/>
</dbReference>
<dbReference type="InterPro" id="IPR050313">
    <property type="entry name" value="Carb_Metab_HTH_regulators"/>
</dbReference>